<dbReference type="PANTHER" id="PTHR43124">
    <property type="entry name" value="PURINE EFFLUX PUMP PBUE"/>
    <property type="match status" value="1"/>
</dbReference>
<accession>U2RY16</accession>
<name>U2RY16_LEIAQ</name>
<dbReference type="PROSITE" id="PS50850">
    <property type="entry name" value="MFS"/>
    <property type="match status" value="1"/>
</dbReference>
<evidence type="ECO:0000256" key="4">
    <source>
        <dbReference type="ARBA" id="ARBA00022989"/>
    </source>
</evidence>
<gene>
    <name evidence="8" type="ORF">N136_00205</name>
</gene>
<reference evidence="8 9" key="1">
    <citation type="submission" date="2013-08" db="EMBL/GenBank/DDBJ databases">
        <authorList>
            <person name="Weinstock G."/>
            <person name="Sodergren E."/>
            <person name="Wylie T."/>
            <person name="Fulton L."/>
            <person name="Fulton R."/>
            <person name="Fronick C."/>
            <person name="O'Laughlin M."/>
            <person name="Godfrey J."/>
            <person name="Miner T."/>
            <person name="Herter B."/>
            <person name="Appelbaum E."/>
            <person name="Cordes M."/>
            <person name="Lek S."/>
            <person name="Wollam A."/>
            <person name="Pepin K.H."/>
            <person name="Palsikar V.B."/>
            <person name="Mitreva M."/>
            <person name="Wilson R.K."/>
        </authorList>
    </citation>
    <scope>NUCLEOTIDE SEQUENCE [LARGE SCALE GENOMIC DNA]</scope>
    <source>
        <strain evidence="8 9">ATCC 14665</strain>
    </source>
</reference>
<evidence type="ECO:0000256" key="3">
    <source>
        <dbReference type="ARBA" id="ARBA00022692"/>
    </source>
</evidence>
<dbReference type="InterPro" id="IPR050189">
    <property type="entry name" value="MFS_Efflux_Transporters"/>
</dbReference>
<dbReference type="OrthoDB" id="9814237at2"/>
<dbReference type="InterPro" id="IPR011701">
    <property type="entry name" value="MFS"/>
</dbReference>
<sequence>MTTIEQSYRRTTPALVVLALGLFVVGTNAFVIAGLLPQIASTLGTSPSAVSVSITTYSLVVAIAAPAVSILLPRVPRSTLMGAGLALFAVGTAVAALAPDLGWFIAGRTFSGVGGAALVPTATAAAAALSAPEKRG</sequence>
<proteinExistence type="predicted"/>
<keyword evidence="2" id="KW-1003">Cell membrane</keyword>
<feature type="transmembrane region" description="Helical" evidence="6">
    <location>
        <begin position="48"/>
        <end position="72"/>
    </location>
</feature>
<evidence type="ECO:0000313" key="9">
    <source>
        <dbReference type="Proteomes" id="UP000016605"/>
    </source>
</evidence>
<dbReference type="Pfam" id="PF07690">
    <property type="entry name" value="MFS_1"/>
    <property type="match status" value="1"/>
</dbReference>
<evidence type="ECO:0000256" key="1">
    <source>
        <dbReference type="ARBA" id="ARBA00004651"/>
    </source>
</evidence>
<keyword evidence="4 6" id="KW-1133">Transmembrane helix</keyword>
<dbReference type="PANTHER" id="PTHR43124:SF3">
    <property type="entry name" value="CHLORAMPHENICOL EFFLUX PUMP RV0191"/>
    <property type="match status" value="1"/>
</dbReference>
<evidence type="ECO:0000313" key="8">
    <source>
        <dbReference type="EMBL" id="ERK73414.1"/>
    </source>
</evidence>
<comment type="caution">
    <text evidence="8">The sequence shown here is derived from an EMBL/GenBank/DDBJ whole genome shotgun (WGS) entry which is preliminary data.</text>
</comment>
<dbReference type="EMBL" id="AWVQ01000018">
    <property type="protein sequence ID" value="ERK73414.1"/>
    <property type="molecule type" value="Genomic_DNA"/>
</dbReference>
<dbReference type="GO" id="GO:0005886">
    <property type="term" value="C:plasma membrane"/>
    <property type="evidence" value="ECO:0007669"/>
    <property type="project" value="UniProtKB-SubCell"/>
</dbReference>
<feature type="transmembrane region" description="Helical" evidence="6">
    <location>
        <begin position="12"/>
        <end position="36"/>
    </location>
</feature>
<feature type="transmembrane region" description="Helical" evidence="6">
    <location>
        <begin position="110"/>
        <end position="131"/>
    </location>
</feature>
<protein>
    <recommendedName>
        <fullName evidence="7">Major facilitator superfamily (MFS) profile domain-containing protein</fullName>
    </recommendedName>
</protein>
<dbReference type="Proteomes" id="UP000016605">
    <property type="component" value="Unassembled WGS sequence"/>
</dbReference>
<evidence type="ECO:0000256" key="5">
    <source>
        <dbReference type="ARBA" id="ARBA00023136"/>
    </source>
</evidence>
<evidence type="ECO:0000256" key="6">
    <source>
        <dbReference type="SAM" id="Phobius"/>
    </source>
</evidence>
<feature type="domain" description="Major facilitator superfamily (MFS) profile" evidence="7">
    <location>
        <begin position="14"/>
        <end position="136"/>
    </location>
</feature>
<organism evidence="8 9">
    <name type="scientific">Leifsonia aquatica ATCC 14665</name>
    <dbReference type="NCBI Taxonomy" id="1358026"/>
    <lineage>
        <taxon>Bacteria</taxon>
        <taxon>Bacillati</taxon>
        <taxon>Actinomycetota</taxon>
        <taxon>Actinomycetes</taxon>
        <taxon>Micrococcales</taxon>
        <taxon>Microbacteriaceae</taxon>
        <taxon>Leifsonia</taxon>
    </lineage>
</organism>
<keyword evidence="5 6" id="KW-0472">Membrane</keyword>
<dbReference type="RefSeq" id="WP_021758346.1">
    <property type="nucleotide sequence ID" value="NZ_KI272038.1"/>
</dbReference>
<dbReference type="SUPFAM" id="SSF103473">
    <property type="entry name" value="MFS general substrate transporter"/>
    <property type="match status" value="1"/>
</dbReference>
<dbReference type="InterPro" id="IPR020846">
    <property type="entry name" value="MFS_dom"/>
</dbReference>
<dbReference type="InterPro" id="IPR036259">
    <property type="entry name" value="MFS_trans_sf"/>
</dbReference>
<evidence type="ECO:0000259" key="7">
    <source>
        <dbReference type="PROSITE" id="PS50850"/>
    </source>
</evidence>
<dbReference type="AlphaFoldDB" id="U2RY16"/>
<dbReference type="Gene3D" id="1.20.1250.20">
    <property type="entry name" value="MFS general substrate transporter like domains"/>
    <property type="match status" value="1"/>
</dbReference>
<dbReference type="GO" id="GO:0022857">
    <property type="term" value="F:transmembrane transporter activity"/>
    <property type="evidence" value="ECO:0007669"/>
    <property type="project" value="InterPro"/>
</dbReference>
<comment type="subcellular location">
    <subcellularLocation>
        <location evidence="1">Cell membrane</location>
        <topology evidence="1">Multi-pass membrane protein</topology>
    </subcellularLocation>
</comment>
<dbReference type="HOGENOM" id="CLU_1890146_0_0_11"/>
<keyword evidence="3 6" id="KW-0812">Transmembrane</keyword>
<evidence type="ECO:0000256" key="2">
    <source>
        <dbReference type="ARBA" id="ARBA00022475"/>
    </source>
</evidence>
<feature type="transmembrane region" description="Helical" evidence="6">
    <location>
        <begin position="79"/>
        <end position="98"/>
    </location>
</feature>
<feature type="non-terminal residue" evidence="8">
    <location>
        <position position="136"/>
    </location>
</feature>